<feature type="compositionally biased region" description="Basic and acidic residues" evidence="1">
    <location>
        <begin position="46"/>
        <end position="56"/>
    </location>
</feature>
<feature type="compositionally biased region" description="Polar residues" evidence="1">
    <location>
        <begin position="1"/>
        <end position="10"/>
    </location>
</feature>
<dbReference type="AlphaFoldDB" id="A0AAV5VZ87"/>
<proteinExistence type="predicted"/>
<keyword evidence="3" id="KW-1185">Reference proteome</keyword>
<dbReference type="Proteomes" id="UP001432322">
    <property type="component" value="Unassembled WGS sequence"/>
</dbReference>
<feature type="non-terminal residue" evidence="2">
    <location>
        <position position="1"/>
    </location>
</feature>
<dbReference type="EMBL" id="BTSY01000004">
    <property type="protein sequence ID" value="GMT23385.1"/>
    <property type="molecule type" value="Genomic_DNA"/>
</dbReference>
<protein>
    <submittedName>
        <fullName evidence="2">Uncharacterized protein</fullName>
    </submittedName>
</protein>
<comment type="caution">
    <text evidence="2">The sequence shown here is derived from an EMBL/GenBank/DDBJ whole genome shotgun (WGS) entry which is preliminary data.</text>
</comment>
<reference evidence="2" key="1">
    <citation type="submission" date="2023-10" db="EMBL/GenBank/DDBJ databases">
        <title>Genome assembly of Pristionchus species.</title>
        <authorList>
            <person name="Yoshida K."/>
            <person name="Sommer R.J."/>
        </authorList>
    </citation>
    <scope>NUCLEOTIDE SEQUENCE</scope>
    <source>
        <strain evidence="2">RS5133</strain>
    </source>
</reference>
<feature type="region of interest" description="Disordered" evidence="1">
    <location>
        <begin position="1"/>
        <end position="56"/>
    </location>
</feature>
<organism evidence="2 3">
    <name type="scientific">Pristionchus fissidentatus</name>
    <dbReference type="NCBI Taxonomy" id="1538716"/>
    <lineage>
        <taxon>Eukaryota</taxon>
        <taxon>Metazoa</taxon>
        <taxon>Ecdysozoa</taxon>
        <taxon>Nematoda</taxon>
        <taxon>Chromadorea</taxon>
        <taxon>Rhabditida</taxon>
        <taxon>Rhabditina</taxon>
        <taxon>Diplogasteromorpha</taxon>
        <taxon>Diplogasteroidea</taxon>
        <taxon>Neodiplogasteridae</taxon>
        <taxon>Pristionchus</taxon>
    </lineage>
</organism>
<evidence type="ECO:0000313" key="2">
    <source>
        <dbReference type="EMBL" id="GMT23385.1"/>
    </source>
</evidence>
<name>A0AAV5VZ87_9BILA</name>
<gene>
    <name evidence="2" type="ORF">PFISCL1PPCAC_14682</name>
</gene>
<evidence type="ECO:0000313" key="3">
    <source>
        <dbReference type="Proteomes" id="UP001432322"/>
    </source>
</evidence>
<evidence type="ECO:0000256" key="1">
    <source>
        <dbReference type="SAM" id="MobiDB-lite"/>
    </source>
</evidence>
<accession>A0AAV5VZ87</accession>
<sequence length="136" mass="15101">VTSTNRSPPSHSVPIGGRGDRWKERMGGGGGGGERGHPPRRHTKKEKKDDEIERHLNAFSESDIKGLYTYQTGDENENGNHQLSNWESMRMNADEMTGDLRGGYVATHTDYIISEHSSSASFSFLVLSILVLISLR</sequence>